<reference evidence="1 2" key="1">
    <citation type="submission" date="2024-07" db="EMBL/GenBank/DDBJ databases">
        <title>Enhanced genomic and transcriptomic resources for Trichinella pseudospiralis and T. spiralis underpin the discovery of pronounced molecular differences between stages and species.</title>
        <authorList>
            <person name="Pasi K.K."/>
            <person name="La Rosa G."/>
            <person name="Gomez-Morales M.A."/>
            <person name="Tosini F."/>
            <person name="Sumanam S."/>
            <person name="Young N.D."/>
            <person name="Chang B.C."/>
            <person name="Robin G.B."/>
        </authorList>
    </citation>
    <scope>NUCLEOTIDE SEQUENCE [LARGE SCALE GENOMIC DNA]</scope>
    <source>
        <strain evidence="1">ISS534</strain>
    </source>
</reference>
<keyword evidence="2" id="KW-1185">Reference proteome</keyword>
<accession>A0ABR3KVI6</accession>
<name>A0ABR3KVI6_TRISP</name>
<comment type="caution">
    <text evidence="1">The sequence shown here is derived from an EMBL/GenBank/DDBJ whole genome shotgun (WGS) entry which is preliminary data.</text>
</comment>
<sequence>MAQAGSNVRPYIRGSRSIFVLENHIQCHVMAIKLCRKQFTTYDQAIVPSESVNNERYTSTIFIQLSTFKNLCCTASTTNIYLYATIRMFHSRPVTRSVVMESCGESLQHHQWIYSHVFDSFSRIQNYINNLN</sequence>
<dbReference type="EMBL" id="JBEUSY010000165">
    <property type="protein sequence ID" value="KAL1243716.1"/>
    <property type="molecule type" value="Genomic_DNA"/>
</dbReference>
<gene>
    <name evidence="1" type="ORF">TSPI_00663</name>
</gene>
<protein>
    <submittedName>
        <fullName evidence="1">SPbeta prophage-derived uncharacterized protein YotC</fullName>
    </submittedName>
</protein>
<organism evidence="1 2">
    <name type="scientific">Trichinella spiralis</name>
    <name type="common">Trichina worm</name>
    <dbReference type="NCBI Taxonomy" id="6334"/>
    <lineage>
        <taxon>Eukaryota</taxon>
        <taxon>Metazoa</taxon>
        <taxon>Ecdysozoa</taxon>
        <taxon>Nematoda</taxon>
        <taxon>Enoplea</taxon>
        <taxon>Dorylaimia</taxon>
        <taxon>Trichinellida</taxon>
        <taxon>Trichinellidae</taxon>
        <taxon>Trichinella</taxon>
    </lineage>
</organism>
<evidence type="ECO:0000313" key="2">
    <source>
        <dbReference type="Proteomes" id="UP001558632"/>
    </source>
</evidence>
<proteinExistence type="predicted"/>
<evidence type="ECO:0000313" key="1">
    <source>
        <dbReference type="EMBL" id="KAL1243716.1"/>
    </source>
</evidence>
<dbReference type="Proteomes" id="UP001558632">
    <property type="component" value="Unassembled WGS sequence"/>
</dbReference>